<keyword evidence="1" id="KW-0472">Membrane</keyword>
<feature type="transmembrane region" description="Helical" evidence="1">
    <location>
        <begin position="341"/>
        <end position="367"/>
    </location>
</feature>
<feature type="transmembrane region" description="Helical" evidence="1">
    <location>
        <begin position="65"/>
        <end position="85"/>
    </location>
</feature>
<feature type="transmembrane region" description="Helical" evidence="1">
    <location>
        <begin position="122"/>
        <end position="138"/>
    </location>
</feature>
<dbReference type="EMBL" id="CP113517">
    <property type="protein sequence ID" value="WAR46605.1"/>
    <property type="molecule type" value="Genomic_DNA"/>
</dbReference>
<keyword evidence="1" id="KW-1133">Transmembrane helix</keyword>
<evidence type="ECO:0008006" key="4">
    <source>
        <dbReference type="Google" id="ProtNLM"/>
    </source>
</evidence>
<keyword evidence="3" id="KW-1185">Reference proteome</keyword>
<keyword evidence="1" id="KW-0812">Transmembrane</keyword>
<gene>
    <name evidence="2" type="ORF">NM686_008845</name>
</gene>
<organism evidence="2 3">
    <name type="scientific">Methylomonas rapida</name>
    <dbReference type="NCBI Taxonomy" id="2963939"/>
    <lineage>
        <taxon>Bacteria</taxon>
        <taxon>Pseudomonadati</taxon>
        <taxon>Pseudomonadota</taxon>
        <taxon>Gammaproteobacteria</taxon>
        <taxon>Methylococcales</taxon>
        <taxon>Methylococcaceae</taxon>
        <taxon>Methylomonas</taxon>
    </lineage>
</organism>
<evidence type="ECO:0000313" key="3">
    <source>
        <dbReference type="Proteomes" id="UP001162780"/>
    </source>
</evidence>
<evidence type="ECO:0000313" key="2">
    <source>
        <dbReference type="EMBL" id="WAR46605.1"/>
    </source>
</evidence>
<reference evidence="2" key="1">
    <citation type="submission" date="2022-11" db="EMBL/GenBank/DDBJ databases">
        <title>Methylomonas rapida sp. nov., Carotenoid-Producing Obligate Methanotrophs with High Growth Characteristics and Biotechnological Potential.</title>
        <authorList>
            <person name="Tikhonova E.N."/>
            <person name="Suleimanov R.Z."/>
            <person name="Miroshnikov K."/>
            <person name="Oshkin I.Y."/>
            <person name="Belova S.E."/>
            <person name="Danilova O.V."/>
            <person name="Ashikhmin A."/>
            <person name="Konopkin A."/>
            <person name="But S.Y."/>
            <person name="Khmelenina V.N."/>
            <person name="Kuznetsov N."/>
            <person name="Pimenov N.V."/>
            <person name="Dedysh S.N."/>
        </authorList>
    </citation>
    <scope>NUCLEOTIDE SEQUENCE</scope>
    <source>
        <strain evidence="2">MP1</strain>
    </source>
</reference>
<feature type="transmembrane region" description="Helical" evidence="1">
    <location>
        <begin position="435"/>
        <end position="453"/>
    </location>
</feature>
<feature type="transmembrane region" description="Helical" evidence="1">
    <location>
        <begin position="217"/>
        <end position="235"/>
    </location>
</feature>
<feature type="transmembrane region" description="Helical" evidence="1">
    <location>
        <begin position="145"/>
        <end position="163"/>
    </location>
</feature>
<proteinExistence type="predicted"/>
<feature type="transmembrane region" description="Helical" evidence="1">
    <location>
        <begin position="379"/>
        <end position="400"/>
    </location>
</feature>
<feature type="transmembrane region" description="Helical" evidence="1">
    <location>
        <begin position="97"/>
        <end position="116"/>
    </location>
</feature>
<feature type="transmembrane region" description="Helical" evidence="1">
    <location>
        <begin position="406"/>
        <end position="428"/>
    </location>
</feature>
<evidence type="ECO:0000256" key="1">
    <source>
        <dbReference type="SAM" id="Phobius"/>
    </source>
</evidence>
<feature type="transmembrane region" description="Helical" evidence="1">
    <location>
        <begin position="26"/>
        <end position="45"/>
    </location>
</feature>
<dbReference type="RefSeq" id="WP_255187516.1">
    <property type="nucleotide sequence ID" value="NZ_CP113517.1"/>
</dbReference>
<accession>A0ABY7GQ30</accession>
<feature type="transmembrane region" description="Helical" evidence="1">
    <location>
        <begin position="169"/>
        <end position="196"/>
    </location>
</feature>
<sequence>MNVQSILKSFLDKMILSSVNGKKVSLILYVVFVFAILIKVLWGYWERDLTFGDTSSYFKHAVLWHLNSQVNIVWSPLYTAYFGSWLSITENASIATFLHRMGLILVSTILVAWLGYLSLPRVLALLLVVWWVALPIHYDTLYEVHLFGALPILVMALVSLVAGDKWRNPFLLSVAIISTILVRNEYIIVICVLAALSGVKFVHKMRSISFSEMKLVGLRYGTTFALTGLLIVYFYSASYIQGALIAEESAPKHTLNMCQVYAYGYQQQHSDWSGSPWTDCLSLMQKKFGTTLPSLREMIASNPGEVVQHFLWNLSLTRAGLEVLLFNATSARDNPDYAPVYFVPVLPSALLGFTLLLCVGGTALIFGKSSKKYVAIREKLFRLGPLLLAVVIMEIAVILTQRPRPSYLLGAGVLYIWVVLVMLNAFMAQSRKLDSVWIMSSFVAVLLLVMPSYQALSLPSKNGALGDIYNELRPHASMLCELNGGLAVNEYGINVVSYLCSPYNLSTIAKIGKPDIGSLSKEEREEKLKAILLSLSFIDISVFSEEARSTPEKLADGLEMTGARALIVDPYMLTKYPGLLGCPELRNVLLERGWQQLAYSVRSNGGCIAAYAK</sequence>
<dbReference type="Proteomes" id="UP001162780">
    <property type="component" value="Chromosome"/>
</dbReference>
<name>A0ABY7GQ30_9GAMM</name>
<protein>
    <recommendedName>
        <fullName evidence="4">Glycosyltransferase RgtA/B/C/D-like domain-containing protein</fullName>
    </recommendedName>
</protein>